<dbReference type="PANTHER" id="PTHR47659:SF4">
    <property type="entry name" value="ZN(II)2CYS6 TRANSCRIPTION FACTOR (EUROFUNG)"/>
    <property type="match status" value="1"/>
</dbReference>
<dbReference type="GO" id="GO:0003677">
    <property type="term" value="F:DNA binding"/>
    <property type="evidence" value="ECO:0007669"/>
    <property type="project" value="UniProtKB-KW"/>
</dbReference>
<evidence type="ECO:0000313" key="10">
    <source>
        <dbReference type="Proteomes" id="UP001161757"/>
    </source>
</evidence>
<evidence type="ECO:0000256" key="5">
    <source>
        <dbReference type="ARBA" id="ARBA00023163"/>
    </source>
</evidence>
<dbReference type="GO" id="GO:0008270">
    <property type="term" value="F:zinc ion binding"/>
    <property type="evidence" value="ECO:0007669"/>
    <property type="project" value="InterPro"/>
</dbReference>
<feature type="compositionally biased region" description="Pro residues" evidence="7">
    <location>
        <begin position="320"/>
        <end position="329"/>
    </location>
</feature>
<gene>
    <name evidence="9" type="ORF">HRR80_007097</name>
</gene>
<keyword evidence="1" id="KW-0479">Metal-binding</keyword>
<feature type="region of interest" description="Disordered" evidence="7">
    <location>
        <begin position="112"/>
        <end position="160"/>
    </location>
</feature>
<comment type="caution">
    <text evidence="9">The sequence shown here is derived from an EMBL/GenBank/DDBJ whole genome shotgun (WGS) entry which is preliminary data.</text>
</comment>
<proteinExistence type="predicted"/>
<dbReference type="PANTHER" id="PTHR47659">
    <property type="entry name" value="ZN(II)2CYS6 TRANSCRIPTION FACTOR (EUROFUNG)-RELATED"/>
    <property type="match status" value="1"/>
</dbReference>
<evidence type="ECO:0000259" key="8">
    <source>
        <dbReference type="PROSITE" id="PS50048"/>
    </source>
</evidence>
<accession>A0AAN6EP02</accession>
<organism evidence="9 10">
    <name type="scientific">Exophiala dermatitidis</name>
    <name type="common">Black yeast-like fungus</name>
    <name type="synonym">Wangiella dermatitidis</name>
    <dbReference type="NCBI Taxonomy" id="5970"/>
    <lineage>
        <taxon>Eukaryota</taxon>
        <taxon>Fungi</taxon>
        <taxon>Dikarya</taxon>
        <taxon>Ascomycota</taxon>
        <taxon>Pezizomycotina</taxon>
        <taxon>Eurotiomycetes</taxon>
        <taxon>Chaetothyriomycetidae</taxon>
        <taxon>Chaetothyriales</taxon>
        <taxon>Herpotrichiellaceae</taxon>
        <taxon>Exophiala</taxon>
    </lineage>
</organism>
<dbReference type="Proteomes" id="UP001161757">
    <property type="component" value="Unassembled WGS sequence"/>
</dbReference>
<evidence type="ECO:0000256" key="1">
    <source>
        <dbReference type="ARBA" id="ARBA00022723"/>
    </source>
</evidence>
<evidence type="ECO:0000256" key="3">
    <source>
        <dbReference type="ARBA" id="ARBA00023015"/>
    </source>
</evidence>
<feature type="domain" description="Zn(2)-C6 fungal-type" evidence="8">
    <location>
        <begin position="171"/>
        <end position="202"/>
    </location>
</feature>
<feature type="compositionally biased region" description="Pro residues" evidence="7">
    <location>
        <begin position="47"/>
        <end position="63"/>
    </location>
</feature>
<feature type="region of interest" description="Disordered" evidence="7">
    <location>
        <begin position="40"/>
        <end position="98"/>
    </location>
</feature>
<keyword evidence="2" id="KW-0862">Zinc</keyword>
<protein>
    <recommendedName>
        <fullName evidence="8">Zn(2)-C6 fungal-type domain-containing protein</fullName>
    </recommendedName>
</protein>
<feature type="compositionally biased region" description="Basic and acidic residues" evidence="7">
    <location>
        <begin position="416"/>
        <end position="437"/>
    </location>
</feature>
<evidence type="ECO:0000256" key="2">
    <source>
        <dbReference type="ARBA" id="ARBA00022833"/>
    </source>
</evidence>
<reference evidence="9" key="1">
    <citation type="submission" date="2023-01" db="EMBL/GenBank/DDBJ databases">
        <title>Exophiala dermititidis isolated from Cystic Fibrosis Patient.</title>
        <authorList>
            <person name="Kurbessoian T."/>
            <person name="Crocker A."/>
            <person name="Murante D."/>
            <person name="Hogan D.A."/>
            <person name="Stajich J.E."/>
        </authorList>
    </citation>
    <scope>NUCLEOTIDE SEQUENCE</scope>
    <source>
        <strain evidence="9">Ex8</strain>
    </source>
</reference>
<name>A0AAN6EP02_EXODE</name>
<keyword evidence="4" id="KW-0238">DNA-binding</keyword>
<dbReference type="EMBL" id="JAJGCB010000016">
    <property type="protein sequence ID" value="KAJ8988895.1"/>
    <property type="molecule type" value="Genomic_DNA"/>
</dbReference>
<feature type="compositionally biased region" description="Low complexity" evidence="7">
    <location>
        <begin position="281"/>
        <end position="292"/>
    </location>
</feature>
<sequence>MQHSRPPHLPSFCSSFKKHRFSIDNSRFTLDLSLPKPIAAPAWASLPTPPMSGSPPPEPPVEPPQIAGRRRKRSHTPPVSNTTTGETAVTSPATPLEQTASRFGVHARGGETLTEAPVQPGPFALSYPHPGSYQSPSSLPTSSVGGQESRYVLSSVSPRSARKAKAHVASACINCKKKHLRCDNSRPCRRCVASGKEDSCVDVEHKKRGRPPLKPEDPSARRGFETTMSSIGGPLADPMRRMPGSDVFQTAGGQRGFRPLQAYDPSRGPPLRGPPFQSMYAPPSISPSPATALGTFVPSSRQYPSVPAPIPGSGQAPLPGHGPQPPDPALRPIASYSGGYSYPPPQGQMGPPSHMPFANPIFPRPPERGTAYHRESLPPLQGQASLQLPPIRPSAAAPIDPAITQPPGATAQPPLRAERGVREEGTHDEPDPKRPKMDIQGILGPRHD</sequence>
<evidence type="ECO:0000313" key="9">
    <source>
        <dbReference type="EMBL" id="KAJ8988895.1"/>
    </source>
</evidence>
<keyword evidence="3" id="KW-0805">Transcription regulation</keyword>
<dbReference type="InterPro" id="IPR001138">
    <property type="entry name" value="Zn2Cys6_DnaBD"/>
</dbReference>
<keyword evidence="6" id="KW-0539">Nucleus</keyword>
<dbReference type="CDD" id="cd00067">
    <property type="entry name" value="GAL4"/>
    <property type="match status" value="1"/>
</dbReference>
<dbReference type="AlphaFoldDB" id="A0AAN6EP02"/>
<feature type="compositionally biased region" description="Basic and acidic residues" evidence="7">
    <location>
        <begin position="365"/>
        <end position="376"/>
    </location>
</feature>
<evidence type="ECO:0000256" key="6">
    <source>
        <dbReference type="ARBA" id="ARBA00023242"/>
    </source>
</evidence>
<dbReference type="InterPro" id="IPR036864">
    <property type="entry name" value="Zn2-C6_fun-type_DNA-bd_sf"/>
</dbReference>
<dbReference type="Pfam" id="PF00172">
    <property type="entry name" value="Zn_clus"/>
    <property type="match status" value="1"/>
</dbReference>
<evidence type="ECO:0000256" key="7">
    <source>
        <dbReference type="SAM" id="MobiDB-lite"/>
    </source>
</evidence>
<dbReference type="SUPFAM" id="SSF57701">
    <property type="entry name" value="Zn2/Cys6 DNA-binding domain"/>
    <property type="match status" value="1"/>
</dbReference>
<feature type="compositionally biased region" description="Polar residues" evidence="7">
    <location>
        <begin position="77"/>
        <end position="98"/>
    </location>
</feature>
<feature type="region of interest" description="Disordered" evidence="7">
    <location>
        <begin position="199"/>
        <end position="448"/>
    </location>
</feature>
<keyword evidence="5" id="KW-0804">Transcription</keyword>
<feature type="compositionally biased region" description="Basic and acidic residues" evidence="7">
    <location>
        <begin position="213"/>
        <end position="224"/>
    </location>
</feature>
<dbReference type="InterPro" id="IPR050335">
    <property type="entry name" value="ERT1_acuK_gluconeogen_tf"/>
</dbReference>
<dbReference type="GO" id="GO:0000981">
    <property type="term" value="F:DNA-binding transcription factor activity, RNA polymerase II-specific"/>
    <property type="evidence" value="ECO:0007669"/>
    <property type="project" value="InterPro"/>
</dbReference>
<evidence type="ECO:0000256" key="4">
    <source>
        <dbReference type="ARBA" id="ARBA00023125"/>
    </source>
</evidence>
<feature type="compositionally biased region" description="Low complexity" evidence="7">
    <location>
        <begin position="132"/>
        <end position="143"/>
    </location>
</feature>
<dbReference type="SMART" id="SM00066">
    <property type="entry name" value="GAL4"/>
    <property type="match status" value="1"/>
</dbReference>
<dbReference type="PROSITE" id="PS50048">
    <property type="entry name" value="ZN2_CY6_FUNGAL_2"/>
    <property type="match status" value="1"/>
</dbReference>
<dbReference type="PROSITE" id="PS00463">
    <property type="entry name" value="ZN2_CY6_FUNGAL_1"/>
    <property type="match status" value="1"/>
</dbReference>
<dbReference type="Gene3D" id="4.10.240.10">
    <property type="entry name" value="Zn(2)-C6 fungal-type DNA-binding domain"/>
    <property type="match status" value="1"/>
</dbReference>